<dbReference type="EMBL" id="DS231615">
    <property type="protein sequence ID" value="EDU39593.1"/>
    <property type="molecule type" value="Genomic_DNA"/>
</dbReference>
<sequence>MPPYIPYSQPTIYDFPGYDKAPFDVEIIVNHDGSTSELHAHRYILQRCSWFEKRLRSSALNTTPHFFFKQNMLAMSEGKQVISVQNKDPLFLRLFVKYLYNNELEEQEVVSTVSGMAGMSKWAAQHQYNFRRLLGYVTLWELGEVYDSPHFVYLLTERFITVTEQMEPRDLGWWIDWYHSYHMDQWNDGSWAMIAKAVLRNKIFLFHAAFLRLIERFPALGTAILIEQTKQLEESESFACYFRDQKEKKAGWFTSSTNFSR</sequence>
<evidence type="ECO:0000259" key="1">
    <source>
        <dbReference type="PROSITE" id="PS50097"/>
    </source>
</evidence>
<gene>
    <name evidence="2" type="ORF">PTRG_00155</name>
</gene>
<name>B2VRP3_PYRTR</name>
<dbReference type="AlphaFoldDB" id="B2VRP3"/>
<protein>
    <recommendedName>
        <fullName evidence="1">BTB domain-containing protein</fullName>
    </recommendedName>
</protein>
<evidence type="ECO:0000313" key="3">
    <source>
        <dbReference type="Proteomes" id="UP000001471"/>
    </source>
</evidence>
<dbReference type="PROSITE" id="PS50097">
    <property type="entry name" value="BTB"/>
    <property type="match status" value="1"/>
</dbReference>
<feature type="domain" description="BTB" evidence="1">
    <location>
        <begin position="23"/>
        <end position="108"/>
    </location>
</feature>
<accession>B2VRP3</accession>
<dbReference type="HOGENOM" id="CLU_1066131_0_0_1"/>
<dbReference type="InterPro" id="IPR011333">
    <property type="entry name" value="SKP1/BTB/POZ_sf"/>
</dbReference>
<reference evidence="3" key="1">
    <citation type="journal article" date="2013" name="G3 (Bethesda)">
        <title>Comparative genomics of a plant-pathogenic fungus, Pyrenophora tritici-repentis, reveals transduplication and the impact of repeat elements on pathogenicity and population divergence.</title>
        <authorList>
            <person name="Manning V.A."/>
            <person name="Pandelova I."/>
            <person name="Dhillon B."/>
            <person name="Wilhelm L.J."/>
            <person name="Goodwin S.B."/>
            <person name="Berlin A.M."/>
            <person name="Figueroa M."/>
            <person name="Freitag M."/>
            <person name="Hane J.K."/>
            <person name="Henrissat B."/>
            <person name="Holman W.H."/>
            <person name="Kodira C.D."/>
            <person name="Martin J."/>
            <person name="Oliver R.P."/>
            <person name="Robbertse B."/>
            <person name="Schackwitz W."/>
            <person name="Schwartz D.C."/>
            <person name="Spatafora J.W."/>
            <person name="Turgeon B.G."/>
            <person name="Yandava C."/>
            <person name="Young S."/>
            <person name="Zhou S."/>
            <person name="Zeng Q."/>
            <person name="Grigoriev I.V."/>
            <person name="Ma L.-J."/>
            <person name="Ciuffetti L.M."/>
        </authorList>
    </citation>
    <scope>NUCLEOTIDE SEQUENCE [LARGE SCALE GENOMIC DNA]</scope>
    <source>
        <strain evidence="3">Pt-1C-BFP</strain>
    </source>
</reference>
<dbReference type="Proteomes" id="UP000001471">
    <property type="component" value="Unassembled WGS sequence"/>
</dbReference>
<dbReference type="InParanoid" id="B2VRP3"/>
<dbReference type="OrthoDB" id="10308076at2759"/>
<dbReference type="KEGG" id="ptrr:6340503"/>
<organism evidence="2 3">
    <name type="scientific">Pyrenophora tritici-repentis (strain Pt-1C-BFP)</name>
    <name type="common">Wheat tan spot fungus</name>
    <name type="synonym">Drechslera tritici-repentis</name>
    <dbReference type="NCBI Taxonomy" id="426418"/>
    <lineage>
        <taxon>Eukaryota</taxon>
        <taxon>Fungi</taxon>
        <taxon>Dikarya</taxon>
        <taxon>Ascomycota</taxon>
        <taxon>Pezizomycotina</taxon>
        <taxon>Dothideomycetes</taxon>
        <taxon>Pleosporomycetidae</taxon>
        <taxon>Pleosporales</taxon>
        <taxon>Pleosporineae</taxon>
        <taxon>Pleosporaceae</taxon>
        <taxon>Pyrenophora</taxon>
    </lineage>
</organism>
<proteinExistence type="predicted"/>
<dbReference type="GeneID" id="6340503"/>
<evidence type="ECO:0000313" key="2">
    <source>
        <dbReference type="EMBL" id="EDU39593.1"/>
    </source>
</evidence>
<dbReference type="Gene3D" id="3.30.710.10">
    <property type="entry name" value="Potassium Channel Kv1.1, Chain A"/>
    <property type="match status" value="1"/>
</dbReference>
<dbReference type="InterPro" id="IPR000210">
    <property type="entry name" value="BTB/POZ_dom"/>
</dbReference>